<evidence type="ECO:0000313" key="2">
    <source>
        <dbReference type="Proteomes" id="UP001163603"/>
    </source>
</evidence>
<accession>A0ACC0YT92</accession>
<name>A0ACC0YT92_9ROSI</name>
<gene>
    <name evidence="1" type="ORF">Pint_18591</name>
</gene>
<reference evidence="2" key="1">
    <citation type="journal article" date="2023" name="G3 (Bethesda)">
        <title>Genome assembly and association tests identify interacting loci associated with vigor, precocity, and sex in interspecific pistachio rootstocks.</title>
        <authorList>
            <person name="Palmer W."/>
            <person name="Jacygrad E."/>
            <person name="Sagayaradj S."/>
            <person name="Cavanaugh K."/>
            <person name="Han R."/>
            <person name="Bertier L."/>
            <person name="Beede B."/>
            <person name="Kafkas S."/>
            <person name="Golino D."/>
            <person name="Preece J."/>
            <person name="Michelmore R."/>
        </authorList>
    </citation>
    <scope>NUCLEOTIDE SEQUENCE [LARGE SCALE GENOMIC DNA]</scope>
</reference>
<organism evidence="1 2">
    <name type="scientific">Pistacia integerrima</name>
    <dbReference type="NCBI Taxonomy" id="434235"/>
    <lineage>
        <taxon>Eukaryota</taxon>
        <taxon>Viridiplantae</taxon>
        <taxon>Streptophyta</taxon>
        <taxon>Embryophyta</taxon>
        <taxon>Tracheophyta</taxon>
        <taxon>Spermatophyta</taxon>
        <taxon>Magnoliopsida</taxon>
        <taxon>eudicotyledons</taxon>
        <taxon>Gunneridae</taxon>
        <taxon>Pentapetalae</taxon>
        <taxon>rosids</taxon>
        <taxon>malvids</taxon>
        <taxon>Sapindales</taxon>
        <taxon>Anacardiaceae</taxon>
        <taxon>Pistacia</taxon>
    </lineage>
</organism>
<comment type="caution">
    <text evidence="1">The sequence shown here is derived from an EMBL/GenBank/DDBJ whole genome shotgun (WGS) entry which is preliminary data.</text>
</comment>
<protein>
    <submittedName>
        <fullName evidence="1">Uncharacterized protein</fullName>
    </submittedName>
</protein>
<sequence length="206" mass="22705">MEVDQAPTAPNIDSQPLDLSYVLLASRPKRAEEGGRFVGHGGLGNANDEVRVEEMRIMRIIGMGFGMVVAVAMVAMAFRGFGAGGGLGRIPDFIGNWSNLKQLVLRNNIICDSIPSLISDNESLHHLFLGNNHLNGTLPAEKSPKLFNIDVSYNNLFGSLPSWIRQQNLQLHYSHNNETNIHNAIGAMCNNLVANNFNLESFNYNR</sequence>
<dbReference type="Proteomes" id="UP001163603">
    <property type="component" value="Chromosome 4"/>
</dbReference>
<proteinExistence type="predicted"/>
<keyword evidence="2" id="KW-1185">Reference proteome</keyword>
<evidence type="ECO:0000313" key="1">
    <source>
        <dbReference type="EMBL" id="KAJ0041848.1"/>
    </source>
</evidence>
<dbReference type="EMBL" id="CM047739">
    <property type="protein sequence ID" value="KAJ0041848.1"/>
    <property type="molecule type" value="Genomic_DNA"/>
</dbReference>